<dbReference type="PANTHER" id="PTHR36570:SF1">
    <property type="entry name" value="PROTEIN-DISULFIDE OXIDOREDUCTASE DSBI"/>
    <property type="match status" value="1"/>
</dbReference>
<evidence type="ECO:0000256" key="11">
    <source>
        <dbReference type="ARBA" id="ARBA00023284"/>
    </source>
</evidence>
<dbReference type="Pfam" id="PF02600">
    <property type="entry name" value="DsbB"/>
    <property type="match status" value="1"/>
</dbReference>
<evidence type="ECO:0000256" key="15">
    <source>
        <dbReference type="ARBA" id="ARBA00039389"/>
    </source>
</evidence>
<reference evidence="17 18" key="1">
    <citation type="submission" date="2015-11" db="EMBL/GenBank/DDBJ databases">
        <title>Whole-Genome Sequence of Candidatus Oderbacter manganicum from the National Park Lower Oder Valley, Germany.</title>
        <authorList>
            <person name="Braun B."/>
            <person name="Liere K."/>
            <person name="Szewzyk U."/>
        </authorList>
    </citation>
    <scope>NUCLEOTIDE SEQUENCE [LARGE SCALE GENOMIC DNA]</scope>
    <source>
        <strain evidence="17 18">OTSz_A_272</strain>
    </source>
</reference>
<evidence type="ECO:0000313" key="17">
    <source>
        <dbReference type="EMBL" id="ANP47861.1"/>
    </source>
</evidence>
<feature type="transmembrane region" description="Helical" evidence="16">
    <location>
        <begin position="70"/>
        <end position="90"/>
    </location>
</feature>
<dbReference type="EMBL" id="CP013244">
    <property type="protein sequence ID" value="ANP47861.1"/>
    <property type="molecule type" value="Genomic_DNA"/>
</dbReference>
<evidence type="ECO:0000313" key="18">
    <source>
        <dbReference type="Proteomes" id="UP000092498"/>
    </source>
</evidence>
<proteinExistence type="inferred from homology"/>
<dbReference type="RefSeq" id="WP_066774397.1">
    <property type="nucleotide sequence ID" value="NZ_CP013244.1"/>
</dbReference>
<evidence type="ECO:0000256" key="6">
    <source>
        <dbReference type="ARBA" id="ARBA00022982"/>
    </source>
</evidence>
<keyword evidence="10" id="KW-1015">Disulfide bond</keyword>
<evidence type="ECO:0000256" key="2">
    <source>
        <dbReference type="ARBA" id="ARBA00022448"/>
    </source>
</evidence>
<dbReference type="GO" id="GO:0005886">
    <property type="term" value="C:plasma membrane"/>
    <property type="evidence" value="ECO:0007669"/>
    <property type="project" value="UniProtKB-SubCell"/>
</dbReference>
<dbReference type="InterPro" id="IPR003752">
    <property type="entry name" value="DiS_bond_form_DsbB/BdbC"/>
</dbReference>
<dbReference type="PANTHER" id="PTHR36570">
    <property type="entry name" value="DISULFIDE BOND FORMATION PROTEIN B"/>
    <property type="match status" value="1"/>
</dbReference>
<feature type="transmembrane region" description="Helical" evidence="16">
    <location>
        <begin position="46"/>
        <end position="63"/>
    </location>
</feature>
<evidence type="ECO:0000256" key="4">
    <source>
        <dbReference type="ARBA" id="ARBA00022519"/>
    </source>
</evidence>
<evidence type="ECO:0000256" key="7">
    <source>
        <dbReference type="ARBA" id="ARBA00022989"/>
    </source>
</evidence>
<dbReference type="InParanoid" id="A0A1B1AMT7"/>
<evidence type="ECO:0000256" key="13">
    <source>
        <dbReference type="ARBA" id="ARBA00038060"/>
    </source>
</evidence>
<keyword evidence="7 16" id="KW-1133">Transmembrane helix</keyword>
<keyword evidence="11" id="KW-0676">Redox-active center</keyword>
<comment type="subunit">
    <text evidence="14">Interacts with DsbL.</text>
</comment>
<comment type="similarity">
    <text evidence="13">Belongs to the DsbB family. DsbI subfamily.</text>
</comment>
<dbReference type="OrthoDB" id="9808637at2"/>
<gene>
    <name evidence="17" type="ORF">ATE48_19140</name>
</gene>
<feature type="transmembrane region" description="Helical" evidence="16">
    <location>
        <begin position="12"/>
        <end position="34"/>
    </location>
</feature>
<evidence type="ECO:0000256" key="9">
    <source>
        <dbReference type="ARBA" id="ARBA00023136"/>
    </source>
</evidence>
<dbReference type="InterPro" id="IPR050183">
    <property type="entry name" value="DsbB"/>
</dbReference>
<evidence type="ECO:0000256" key="14">
    <source>
        <dbReference type="ARBA" id="ARBA00038526"/>
    </source>
</evidence>
<evidence type="ECO:0000256" key="3">
    <source>
        <dbReference type="ARBA" id="ARBA00022475"/>
    </source>
</evidence>
<comment type="subcellular location">
    <subcellularLocation>
        <location evidence="1">Cell inner membrane</location>
        <topology evidence="1">Multi-pass membrane protein</topology>
    </subcellularLocation>
</comment>
<dbReference type="PIRSF" id="PIRSF033913">
    <property type="entry name" value="S-S_format_DsbB"/>
    <property type="match status" value="1"/>
</dbReference>
<dbReference type="Proteomes" id="UP000092498">
    <property type="component" value="Chromosome"/>
</dbReference>
<dbReference type="GO" id="GO:0006457">
    <property type="term" value="P:protein folding"/>
    <property type="evidence" value="ECO:0007669"/>
    <property type="project" value="InterPro"/>
</dbReference>
<evidence type="ECO:0000256" key="16">
    <source>
        <dbReference type="SAM" id="Phobius"/>
    </source>
</evidence>
<dbReference type="Gene3D" id="1.20.1550.10">
    <property type="entry name" value="DsbB-like"/>
    <property type="match status" value="1"/>
</dbReference>
<keyword evidence="6" id="KW-0249">Electron transport</keyword>
<evidence type="ECO:0000256" key="10">
    <source>
        <dbReference type="ARBA" id="ARBA00023157"/>
    </source>
</evidence>
<evidence type="ECO:0000256" key="1">
    <source>
        <dbReference type="ARBA" id="ARBA00004429"/>
    </source>
</evidence>
<evidence type="ECO:0000256" key="12">
    <source>
        <dbReference type="ARBA" id="ARBA00037310"/>
    </source>
</evidence>
<comment type="function">
    <text evidence="12">Required for disulfide bond formation in some proteins. Part of a redox system composed of DsbI and DsbL that mediates formation of an essential disulfide bond in AssT.</text>
</comment>
<keyword evidence="2" id="KW-0813">Transport</keyword>
<keyword evidence="4" id="KW-0997">Cell inner membrane</keyword>
<protein>
    <recommendedName>
        <fullName evidence="15">Putative protein-disulfide oxidoreductase DsbI</fullName>
    </recommendedName>
</protein>
<dbReference type="GO" id="GO:0015035">
    <property type="term" value="F:protein-disulfide reductase activity"/>
    <property type="evidence" value="ECO:0007669"/>
    <property type="project" value="InterPro"/>
</dbReference>
<evidence type="ECO:0000256" key="8">
    <source>
        <dbReference type="ARBA" id="ARBA00023002"/>
    </source>
</evidence>
<keyword evidence="5 16" id="KW-0812">Transmembrane</keyword>
<feature type="transmembrane region" description="Helical" evidence="16">
    <location>
        <begin position="129"/>
        <end position="158"/>
    </location>
</feature>
<dbReference type="InterPro" id="IPR023380">
    <property type="entry name" value="DsbB-like_sf"/>
</dbReference>
<accession>A0A1B1AMT7</accession>
<dbReference type="AlphaFoldDB" id="A0A1B1AMT7"/>
<organism evidence="17 18">
    <name type="scientific">Candidatus Viadribacter manganicus</name>
    <dbReference type="NCBI Taxonomy" id="1759059"/>
    <lineage>
        <taxon>Bacteria</taxon>
        <taxon>Pseudomonadati</taxon>
        <taxon>Pseudomonadota</taxon>
        <taxon>Alphaproteobacteria</taxon>
        <taxon>Hyphomonadales</taxon>
        <taxon>Hyphomonadaceae</taxon>
        <taxon>Candidatus Viadribacter</taxon>
    </lineage>
</organism>
<keyword evidence="18" id="KW-1185">Reference proteome</keyword>
<dbReference type="STRING" id="1759059.ATE48_19140"/>
<keyword evidence="9 16" id="KW-0472">Membrane</keyword>
<name>A0A1B1AMT7_9PROT</name>
<keyword evidence="3" id="KW-1003">Cell membrane</keyword>
<dbReference type="SUPFAM" id="SSF158442">
    <property type="entry name" value="DsbB-like"/>
    <property type="match status" value="1"/>
</dbReference>
<dbReference type="KEGG" id="cbot:ATE48_19140"/>
<dbReference type="InterPro" id="IPR024199">
    <property type="entry name" value="Uncharacterised_DsbB"/>
</dbReference>
<sequence length="164" mass="18000">MILRLRPIWPVLTLFVSSAMLAAAHFYFQAYLALQPCQLCLKQREWHWGVLAVSALVFVVTRFKPAWLNWGIVLIGLVLLGSAGMGGYHVAVEQHLVVAQCDVGATVNAADLSLDNLAEDLRPPRCDEIVWSLFGISMAGYNALISLALALASFYVALTGRRSQ</sequence>
<keyword evidence="8" id="KW-0560">Oxidoreductase</keyword>
<evidence type="ECO:0000256" key="5">
    <source>
        <dbReference type="ARBA" id="ARBA00022692"/>
    </source>
</evidence>